<proteinExistence type="predicted"/>
<keyword evidence="2" id="KW-1185">Reference proteome</keyword>
<protein>
    <submittedName>
        <fullName evidence="1">Uncharacterized protein</fullName>
    </submittedName>
</protein>
<evidence type="ECO:0000313" key="2">
    <source>
        <dbReference type="Proteomes" id="UP000485058"/>
    </source>
</evidence>
<sequence length="18" mass="2092">MEWQAVMRLMQPPAGMKS</sequence>
<gene>
    <name evidence="1" type="ORF">HaLaN_07256</name>
</gene>
<accession>A0A699YQ65</accession>
<reference evidence="1 2" key="1">
    <citation type="submission" date="2020-02" db="EMBL/GenBank/DDBJ databases">
        <title>Draft genome sequence of Haematococcus lacustris strain NIES-144.</title>
        <authorList>
            <person name="Morimoto D."/>
            <person name="Nakagawa S."/>
            <person name="Yoshida T."/>
            <person name="Sawayama S."/>
        </authorList>
    </citation>
    <scope>NUCLEOTIDE SEQUENCE [LARGE SCALE GENOMIC DNA]</scope>
    <source>
        <strain evidence="1 2">NIES-144</strain>
    </source>
</reference>
<organism evidence="1 2">
    <name type="scientific">Haematococcus lacustris</name>
    <name type="common">Green alga</name>
    <name type="synonym">Haematococcus pluvialis</name>
    <dbReference type="NCBI Taxonomy" id="44745"/>
    <lineage>
        <taxon>Eukaryota</taxon>
        <taxon>Viridiplantae</taxon>
        <taxon>Chlorophyta</taxon>
        <taxon>core chlorophytes</taxon>
        <taxon>Chlorophyceae</taxon>
        <taxon>CS clade</taxon>
        <taxon>Chlamydomonadales</taxon>
        <taxon>Haematococcaceae</taxon>
        <taxon>Haematococcus</taxon>
    </lineage>
</organism>
<evidence type="ECO:0000313" key="1">
    <source>
        <dbReference type="EMBL" id="GFH11711.1"/>
    </source>
</evidence>
<dbReference type="EMBL" id="BLLF01000428">
    <property type="protein sequence ID" value="GFH11711.1"/>
    <property type="molecule type" value="Genomic_DNA"/>
</dbReference>
<name>A0A699YQ65_HAELA</name>
<comment type="caution">
    <text evidence="1">The sequence shown here is derived from an EMBL/GenBank/DDBJ whole genome shotgun (WGS) entry which is preliminary data.</text>
</comment>
<dbReference type="Proteomes" id="UP000485058">
    <property type="component" value="Unassembled WGS sequence"/>
</dbReference>
<dbReference type="AlphaFoldDB" id="A0A699YQ65"/>